<proteinExistence type="predicted"/>
<sequence length="57" mass="6275">MGCDGDELSSEADFNVRLRLDSFERTTGNEVVDFTGSGVALALCDLTREDDIFEIND</sequence>
<protein>
    <submittedName>
        <fullName evidence="1">Uncharacterized protein</fullName>
    </submittedName>
</protein>
<dbReference type="AlphaFoldDB" id="A0A9D7I7I4"/>
<accession>A0A9D7I7I4</accession>
<reference evidence="1" key="1">
    <citation type="submission" date="2020-10" db="EMBL/GenBank/DDBJ databases">
        <title>Connecting structure to function with the recovery of over 1000 high-quality activated sludge metagenome-assembled genomes encoding full-length rRNA genes using long-read sequencing.</title>
        <authorList>
            <person name="Singleton C.M."/>
            <person name="Petriglieri F."/>
            <person name="Kristensen J.M."/>
            <person name="Kirkegaard R.H."/>
            <person name="Michaelsen T.Y."/>
            <person name="Andersen M.H."/>
            <person name="Karst S.M."/>
            <person name="Dueholm M.S."/>
            <person name="Nielsen P.H."/>
            <person name="Albertsen M."/>
        </authorList>
    </citation>
    <scope>NUCLEOTIDE SEQUENCE</scope>
    <source>
        <strain evidence="1">EsbW_18-Q3-R4-48_MAXAC.044</strain>
    </source>
</reference>
<organism evidence="1 2">
    <name type="scientific">Candidatus Propionivibrio dominans</name>
    <dbReference type="NCBI Taxonomy" id="2954373"/>
    <lineage>
        <taxon>Bacteria</taxon>
        <taxon>Pseudomonadati</taxon>
        <taxon>Pseudomonadota</taxon>
        <taxon>Betaproteobacteria</taxon>
        <taxon>Rhodocyclales</taxon>
        <taxon>Rhodocyclaceae</taxon>
        <taxon>Propionivibrio</taxon>
    </lineage>
</organism>
<evidence type="ECO:0000313" key="2">
    <source>
        <dbReference type="Proteomes" id="UP000886602"/>
    </source>
</evidence>
<evidence type="ECO:0000313" key="1">
    <source>
        <dbReference type="EMBL" id="MBK7422147.1"/>
    </source>
</evidence>
<comment type="caution">
    <text evidence="1">The sequence shown here is derived from an EMBL/GenBank/DDBJ whole genome shotgun (WGS) entry which is preliminary data.</text>
</comment>
<dbReference type="Proteomes" id="UP000886602">
    <property type="component" value="Unassembled WGS sequence"/>
</dbReference>
<dbReference type="EMBL" id="JADJNC010000004">
    <property type="protein sequence ID" value="MBK7422147.1"/>
    <property type="molecule type" value="Genomic_DNA"/>
</dbReference>
<gene>
    <name evidence="1" type="ORF">IPJ48_03050</name>
</gene>
<name>A0A9D7I7I4_9RHOO</name>